<dbReference type="RefSeq" id="WP_203684684.1">
    <property type="nucleotide sequence ID" value="NZ_BOMW01000083.1"/>
</dbReference>
<organism evidence="3 4">
    <name type="scientific">Actinoplanes siamensis</name>
    <dbReference type="NCBI Taxonomy" id="1223317"/>
    <lineage>
        <taxon>Bacteria</taxon>
        <taxon>Bacillati</taxon>
        <taxon>Actinomycetota</taxon>
        <taxon>Actinomycetes</taxon>
        <taxon>Micromonosporales</taxon>
        <taxon>Micromonosporaceae</taxon>
        <taxon>Actinoplanes</taxon>
    </lineage>
</organism>
<gene>
    <name evidence="3" type="ORF">Asi03nite_69160</name>
</gene>
<evidence type="ECO:0000313" key="3">
    <source>
        <dbReference type="EMBL" id="GIF09378.1"/>
    </source>
</evidence>
<dbReference type="Pfam" id="PF01022">
    <property type="entry name" value="HTH_5"/>
    <property type="match status" value="1"/>
</dbReference>
<reference evidence="3" key="1">
    <citation type="submission" date="2021-01" db="EMBL/GenBank/DDBJ databases">
        <title>Whole genome shotgun sequence of Actinoplanes siamensis NBRC 109076.</title>
        <authorList>
            <person name="Komaki H."/>
            <person name="Tamura T."/>
        </authorList>
    </citation>
    <scope>NUCLEOTIDE SEQUENCE</scope>
    <source>
        <strain evidence="3">NBRC 109076</strain>
    </source>
</reference>
<dbReference type="Proteomes" id="UP000629619">
    <property type="component" value="Unassembled WGS sequence"/>
</dbReference>
<feature type="compositionally biased region" description="Basic and acidic residues" evidence="1">
    <location>
        <begin position="137"/>
        <end position="146"/>
    </location>
</feature>
<comment type="caution">
    <text evidence="3">The sequence shown here is derived from an EMBL/GenBank/DDBJ whole genome shotgun (WGS) entry which is preliminary data.</text>
</comment>
<evidence type="ECO:0000259" key="2">
    <source>
        <dbReference type="Pfam" id="PF01022"/>
    </source>
</evidence>
<feature type="compositionally biased region" description="Polar residues" evidence="1">
    <location>
        <begin position="152"/>
        <end position="163"/>
    </location>
</feature>
<dbReference type="SUPFAM" id="SSF46785">
    <property type="entry name" value="Winged helix' DNA-binding domain"/>
    <property type="match status" value="1"/>
</dbReference>
<evidence type="ECO:0000313" key="4">
    <source>
        <dbReference type="Proteomes" id="UP000629619"/>
    </source>
</evidence>
<protein>
    <recommendedName>
        <fullName evidence="2">HTH arsR-type domain-containing protein</fullName>
    </recommendedName>
</protein>
<dbReference type="EMBL" id="BOMW01000083">
    <property type="protein sequence ID" value="GIF09378.1"/>
    <property type="molecule type" value="Genomic_DNA"/>
</dbReference>
<proteinExistence type="predicted"/>
<dbReference type="InterPro" id="IPR036390">
    <property type="entry name" value="WH_DNA-bd_sf"/>
</dbReference>
<accession>A0A919NEF3</accession>
<dbReference type="GO" id="GO:0003700">
    <property type="term" value="F:DNA-binding transcription factor activity"/>
    <property type="evidence" value="ECO:0007669"/>
    <property type="project" value="InterPro"/>
</dbReference>
<feature type="region of interest" description="Disordered" evidence="1">
    <location>
        <begin position="90"/>
        <end position="112"/>
    </location>
</feature>
<feature type="domain" description="HTH arsR-type" evidence="2">
    <location>
        <begin position="3"/>
        <end position="36"/>
    </location>
</feature>
<feature type="region of interest" description="Disordered" evidence="1">
    <location>
        <begin position="132"/>
        <end position="170"/>
    </location>
</feature>
<dbReference type="InterPro" id="IPR001845">
    <property type="entry name" value="HTH_ArsR_DNA-bd_dom"/>
</dbReference>
<keyword evidence="4" id="KW-1185">Reference proteome</keyword>
<dbReference type="AlphaFoldDB" id="A0A919NEF3"/>
<evidence type="ECO:0000256" key="1">
    <source>
        <dbReference type="SAM" id="MobiDB-lite"/>
    </source>
</evidence>
<name>A0A919NEF3_9ACTN</name>
<sequence length="170" mass="19291">MHRGSHSIEDLSRQTGYTAKTVRAHLSRLQEVGLVQVNGNTVQTTNRSLKDAAEDLALDGIGLARQFRHQLEREAYAWWTDELRWRKEGGKTRFPGRRRTSGTASTETRAYESRRQRYGRFPMAAPGRSDFAAALRVVRDHSRGQESEQDSPENGTSPESIRQPTIIGWP</sequence>